<dbReference type="NCBIfam" id="TIGR00702">
    <property type="entry name" value="YcaO-type kinase domain"/>
    <property type="match status" value="1"/>
</dbReference>
<dbReference type="AlphaFoldDB" id="A0AAE9XBX8"/>
<dbReference type="EMBL" id="CP116613">
    <property type="protein sequence ID" value="WCF99612.1"/>
    <property type="molecule type" value="Genomic_DNA"/>
</dbReference>
<accession>A0AAE9XBX8</accession>
<feature type="domain" description="YcaO" evidence="1">
    <location>
        <begin position="61"/>
        <end position="450"/>
    </location>
</feature>
<dbReference type="Pfam" id="PF02624">
    <property type="entry name" value="YcaO"/>
    <property type="match status" value="1"/>
</dbReference>
<dbReference type="PANTHER" id="PTHR37809:SF1">
    <property type="entry name" value="RIBOSOMAL PROTEIN S12 METHYLTHIOTRANSFERASE ACCESSORY FACTOR YCAO"/>
    <property type="match status" value="1"/>
</dbReference>
<proteinExistence type="predicted"/>
<dbReference type="InterPro" id="IPR003776">
    <property type="entry name" value="YcaO-like_dom"/>
</dbReference>
<dbReference type="Gene3D" id="3.30.1330.230">
    <property type="match status" value="1"/>
</dbReference>
<evidence type="ECO:0000313" key="3">
    <source>
        <dbReference type="Proteomes" id="UP001179540"/>
    </source>
</evidence>
<evidence type="ECO:0000259" key="1">
    <source>
        <dbReference type="PROSITE" id="PS51664"/>
    </source>
</evidence>
<reference evidence="2" key="1">
    <citation type="submission" date="2023-01" db="EMBL/GenBank/DDBJ databases">
        <title>Phages are important unrecognized players in the ecology of the oral pathogen Porphyromonas gingivalis.</title>
        <authorList>
            <person name="Matrishin C.B."/>
            <person name="Kauffman K.M."/>
        </authorList>
    </citation>
    <scope>NUCLEOTIDE SEQUENCE</scope>
    <source>
        <strain evidence="2">HG1691old</strain>
    </source>
</reference>
<evidence type="ECO:0000313" key="2">
    <source>
        <dbReference type="EMBL" id="WCF99612.1"/>
    </source>
</evidence>
<gene>
    <name evidence="2" type="ORF">NY149_02965</name>
</gene>
<dbReference type="PANTHER" id="PTHR37809">
    <property type="entry name" value="RIBOSOMAL PROTEIN S12 METHYLTHIOTRANSFERASE ACCESSORY FACTOR YCAO"/>
    <property type="match status" value="1"/>
</dbReference>
<organism evidence="2 3">
    <name type="scientific">Porphyromonas gingivalis</name>
    <name type="common">Bacteroides gingivalis</name>
    <dbReference type="NCBI Taxonomy" id="837"/>
    <lineage>
        <taxon>Bacteria</taxon>
        <taxon>Pseudomonadati</taxon>
        <taxon>Bacteroidota</taxon>
        <taxon>Bacteroidia</taxon>
        <taxon>Bacteroidales</taxon>
        <taxon>Porphyromonadaceae</taxon>
        <taxon>Porphyromonas</taxon>
    </lineage>
</organism>
<dbReference type="RefSeq" id="WP_021678224.1">
    <property type="nucleotide sequence ID" value="NZ_CP116613.1"/>
</dbReference>
<dbReference type="PROSITE" id="PS51664">
    <property type="entry name" value="YCAO"/>
    <property type="match status" value="1"/>
</dbReference>
<name>A0AAE9XBX8_PORGN</name>
<protein>
    <submittedName>
        <fullName evidence="2">YcaO-like family protein</fullName>
    </submittedName>
</protein>
<dbReference type="Proteomes" id="UP001179540">
    <property type="component" value="Chromosome"/>
</dbReference>
<sequence>MRRKQYKAAAPITTITNIRRTLWERLGILLKEINYKNHSLYSCRISIHNKNIQGLSIGTNGKGLSYEYALASAHGEFMERLQNQMMIFHFNFACVDSFNRNKQTDFEKELLDRGIALKYYMAPDEVILSSTSAEEIRKIEKRMFTNLSNFYAGRAITLVPYYSVLEEKEVLMPIDLIQALCTSNGMCAGNTPKEAILQGISEILERYVLRLLYQDNITPPTIPLENFHGYDIYHIIESLRLKYNVDFIVKDCSLGKGIPTIGVLVVNEDCTKYNFHLGADPSAVTALERTITEMFQGRTSLEMHDVDVDYQKKIETDPYIRELEFGKTYTKGNGHFPLSILSSMPSYEFNGLNEEWGQSDDMDIKLMVDLLSNMGVDIYVRDVSFLGFPAYSIYIPKLSESRGVFSKANIPDDFSQLFKTVINIEDATKKEIKRLASFISEFPEMSFLFENFNTENFLVKYPVEVSLFFLYLILGDREKSVYYLKKSISLGVNTLSSYGIDPRIFTCMLDILCDEKTKESMTSIYGQRVYTQSLQSINNPFVLFSHTSCFDCGNCSVKGKCNLFTLIDILKSLENQYISNIPDQKKLKEVFGGVNAECLHNI</sequence>